<sequence length="101" mass="11174">MECYETRTLTGASSATAELVFAEAGSAEKDVNRNEHKYDGYVKAKVDSCSCKDEAHERLIGKAARMHVRRGVVATPSSHLLPCDLLKHHYTIRVTFVGEHA</sequence>
<accession>A0ABN8CZY6</accession>
<proteinExistence type="predicted"/>
<evidence type="ECO:0000313" key="2">
    <source>
        <dbReference type="Proteomes" id="UP001158986"/>
    </source>
</evidence>
<protein>
    <submittedName>
        <fullName evidence="1">Uncharacterized protein</fullName>
    </submittedName>
</protein>
<dbReference type="Proteomes" id="UP001158986">
    <property type="component" value="Unassembled WGS sequence"/>
</dbReference>
<gene>
    <name evidence="1" type="ORF">PBS001_LOCUS5067</name>
</gene>
<name>A0ABN8CZY6_9STRA</name>
<evidence type="ECO:0000313" key="1">
    <source>
        <dbReference type="EMBL" id="CAH0518497.1"/>
    </source>
</evidence>
<reference evidence="1 2" key="1">
    <citation type="submission" date="2021-11" db="EMBL/GenBank/DDBJ databases">
        <authorList>
            <person name="Islam A."/>
            <person name="Islam S."/>
            <person name="Flora M.S."/>
            <person name="Rahman M."/>
            <person name="Ziaur R.M."/>
            <person name="Epstein J.H."/>
            <person name="Hassan M."/>
            <person name="Klassen M."/>
            <person name="Woodard K."/>
            <person name="Webb A."/>
            <person name="Webby R.J."/>
            <person name="El Zowalaty M.E."/>
        </authorList>
    </citation>
    <scope>NUCLEOTIDE SEQUENCE [LARGE SCALE GENOMIC DNA]</scope>
    <source>
        <strain evidence="1">Pbs1</strain>
    </source>
</reference>
<keyword evidence="2" id="KW-1185">Reference proteome</keyword>
<organism evidence="1 2">
    <name type="scientific">Peronospora belbahrii</name>
    <dbReference type="NCBI Taxonomy" id="622444"/>
    <lineage>
        <taxon>Eukaryota</taxon>
        <taxon>Sar</taxon>
        <taxon>Stramenopiles</taxon>
        <taxon>Oomycota</taxon>
        <taxon>Peronosporomycetes</taxon>
        <taxon>Peronosporales</taxon>
        <taxon>Peronosporaceae</taxon>
        <taxon>Peronospora</taxon>
    </lineage>
</organism>
<dbReference type="EMBL" id="CAKLCB010000263">
    <property type="protein sequence ID" value="CAH0518497.1"/>
    <property type="molecule type" value="Genomic_DNA"/>
</dbReference>
<comment type="caution">
    <text evidence="1">The sequence shown here is derived from an EMBL/GenBank/DDBJ whole genome shotgun (WGS) entry which is preliminary data.</text>
</comment>